<dbReference type="AlphaFoldDB" id="A0A7T8H307"/>
<accession>A0A7T8H307</accession>
<keyword evidence="2" id="KW-1185">Reference proteome</keyword>
<dbReference type="EMBL" id="CP045900">
    <property type="protein sequence ID" value="QQP42256.1"/>
    <property type="molecule type" value="Genomic_DNA"/>
</dbReference>
<reference evidence="2" key="1">
    <citation type="submission" date="2021-01" db="EMBL/GenBank/DDBJ databases">
        <title>Caligus Genome Assembly.</title>
        <authorList>
            <person name="Gallardo-Escarate C."/>
        </authorList>
    </citation>
    <scope>NUCLEOTIDE SEQUENCE [LARGE SCALE GENOMIC DNA]</scope>
</reference>
<name>A0A7T8H307_CALRO</name>
<evidence type="ECO:0000313" key="2">
    <source>
        <dbReference type="Proteomes" id="UP000595437"/>
    </source>
</evidence>
<sequence>MRGNGVVPASRGVNHTDDFGEDGVCLESAFTLRMNCKQPIFLLRKIPNSSSNKGSTIFLMGITALHS</sequence>
<protein>
    <submittedName>
        <fullName evidence="1">Uncharacterized protein</fullName>
    </submittedName>
</protein>
<organism evidence="1 2">
    <name type="scientific">Caligus rogercresseyi</name>
    <name type="common">Sea louse</name>
    <dbReference type="NCBI Taxonomy" id="217165"/>
    <lineage>
        <taxon>Eukaryota</taxon>
        <taxon>Metazoa</taxon>
        <taxon>Ecdysozoa</taxon>
        <taxon>Arthropoda</taxon>
        <taxon>Crustacea</taxon>
        <taxon>Multicrustacea</taxon>
        <taxon>Hexanauplia</taxon>
        <taxon>Copepoda</taxon>
        <taxon>Siphonostomatoida</taxon>
        <taxon>Caligidae</taxon>
        <taxon>Caligus</taxon>
    </lineage>
</organism>
<proteinExistence type="predicted"/>
<dbReference type="Proteomes" id="UP000595437">
    <property type="component" value="Chromosome 11"/>
</dbReference>
<evidence type="ECO:0000313" key="1">
    <source>
        <dbReference type="EMBL" id="QQP42256.1"/>
    </source>
</evidence>
<gene>
    <name evidence="1" type="ORF">FKW44_016865</name>
</gene>